<feature type="domain" description="Glycosyl hydrolase family 95 catalytic" evidence="4">
    <location>
        <begin position="305"/>
        <end position="711"/>
    </location>
</feature>
<sequence length="791" mass="91541">MYKTILILKYYLSYFFNVIIFFLLFGCKLNDSNDLTYQTIWYDKPAEKWDEALPLGNGRLGAMVFGNPNNERIQLNDDSLWPYHDNWNKPEGTKKDLLDIRKHLLNKDPKSADSLIVEKFSNKSITLSHQTLGDLFLNWNHQKISDYRRSLNLNTAISTTKYKTDGYPVKQKVFVSYPHQIIVIEIESEHPEGLNGKIQLNRPKDEGVETVSLKYEDDKIIMRGEVTQRGGKFRELPVVIESGVKFETLLTYKNEFGSISKNDQSLKVSGVKKLNLFIASNSNFYTKDYSDKNKREIAKTIELNIKKIEEDHIIDHQSFFNRVKLNLNSDKKLQLLTTFERLEKVRKGSIDNGLTKILYDYGRYLLISSSRVGTLPANLQGLWNNHIAAPWNADYHLNINLQMNYWLANPTGLHELNLPLFDYIDRLVENGKKTAKKNFGLRGSVIPHASDLWAKTWLRARTAYWGSSFGAGGWLMQHYWYHYEFTNDIDFLKNRAFPAIEEIAQFYSDWLIEDPRDKTLVSAPSTSPENQYFDLYGEKVATCLGSAKDQQIIYETFTNYLKASEIIGVENFLTRKIKEQLKRLRPGFVIGEDGRILEWDREYKEVEPGHRHMSHLYGFHPGNQITIDQNPELFKAVKKTVDYRLNNGGGRTGWSRAWLINISARLLDGEMAFENIQMLFKNSLYTNLFDAHPPFQIDGNFGYTAGVTEMLLQSHEKKGIRLLPALPDSWSSGSVKGLIARNNIIINMKWDNNEIKQVSLKTNSDKSVAVIYKNKIFNFNLKKNEVFVHKF</sequence>
<dbReference type="GO" id="GO:0005975">
    <property type="term" value="P:carbohydrate metabolic process"/>
    <property type="evidence" value="ECO:0007669"/>
    <property type="project" value="InterPro"/>
</dbReference>
<evidence type="ECO:0000313" key="5">
    <source>
        <dbReference type="EMBL" id="SUZ90529.1"/>
    </source>
</evidence>
<gene>
    <name evidence="5" type="ORF">METZ01_LOCUS43383</name>
</gene>
<dbReference type="PIRSF" id="PIRSF007663">
    <property type="entry name" value="UCP007663"/>
    <property type="match status" value="1"/>
</dbReference>
<keyword evidence="1" id="KW-1133">Transmembrane helix</keyword>
<dbReference type="Pfam" id="PF21307">
    <property type="entry name" value="Glyco_hydro_95_C"/>
    <property type="match status" value="1"/>
</dbReference>
<dbReference type="Pfam" id="PF14498">
    <property type="entry name" value="Glyco_hyd_65N_2"/>
    <property type="match status" value="1"/>
</dbReference>
<dbReference type="AlphaFoldDB" id="A0A381RI02"/>
<keyword evidence="1" id="KW-0812">Transmembrane</keyword>
<keyword evidence="1" id="KW-0472">Membrane</keyword>
<evidence type="ECO:0000259" key="4">
    <source>
        <dbReference type="Pfam" id="PF22124"/>
    </source>
</evidence>
<dbReference type="InterPro" id="IPR012341">
    <property type="entry name" value="6hp_glycosidase-like_sf"/>
</dbReference>
<proteinExistence type="predicted"/>
<dbReference type="GO" id="GO:0004560">
    <property type="term" value="F:alpha-L-fucosidase activity"/>
    <property type="evidence" value="ECO:0007669"/>
    <property type="project" value="InterPro"/>
</dbReference>
<dbReference type="InterPro" id="IPR054363">
    <property type="entry name" value="GH95_cat"/>
</dbReference>
<dbReference type="InterPro" id="IPR027414">
    <property type="entry name" value="GH95_N_dom"/>
</dbReference>
<dbReference type="SUPFAM" id="SSF48208">
    <property type="entry name" value="Six-hairpin glycosidases"/>
    <property type="match status" value="1"/>
</dbReference>
<feature type="domain" description="Alpha fucosidase A-like C-terminal" evidence="3">
    <location>
        <begin position="713"/>
        <end position="780"/>
    </location>
</feature>
<evidence type="ECO:0000259" key="2">
    <source>
        <dbReference type="Pfam" id="PF14498"/>
    </source>
</evidence>
<evidence type="ECO:0000256" key="1">
    <source>
        <dbReference type="SAM" id="Phobius"/>
    </source>
</evidence>
<dbReference type="InterPro" id="IPR008928">
    <property type="entry name" value="6-hairpin_glycosidase_sf"/>
</dbReference>
<dbReference type="Gene3D" id="1.50.10.10">
    <property type="match status" value="1"/>
</dbReference>
<feature type="domain" description="Glycosyl hydrolase family 95 N-terminal" evidence="2">
    <location>
        <begin position="40"/>
        <end position="285"/>
    </location>
</feature>
<dbReference type="Pfam" id="PF22124">
    <property type="entry name" value="Glyco_hydro_95_cat"/>
    <property type="match status" value="1"/>
</dbReference>
<organism evidence="5">
    <name type="scientific">marine metagenome</name>
    <dbReference type="NCBI Taxonomy" id="408172"/>
    <lineage>
        <taxon>unclassified sequences</taxon>
        <taxon>metagenomes</taxon>
        <taxon>ecological metagenomes</taxon>
    </lineage>
</organism>
<name>A0A381RI02_9ZZZZ</name>
<dbReference type="PANTHER" id="PTHR31084">
    <property type="entry name" value="ALPHA-L-FUCOSIDASE 2"/>
    <property type="match status" value="1"/>
</dbReference>
<dbReference type="PANTHER" id="PTHR31084:SF0">
    <property type="entry name" value="ALPHA-L-FUCOSIDASE 2"/>
    <property type="match status" value="1"/>
</dbReference>
<reference evidence="5" key="1">
    <citation type="submission" date="2018-05" db="EMBL/GenBank/DDBJ databases">
        <authorList>
            <person name="Lanie J.A."/>
            <person name="Ng W.-L."/>
            <person name="Kazmierczak K.M."/>
            <person name="Andrzejewski T.M."/>
            <person name="Davidsen T.M."/>
            <person name="Wayne K.J."/>
            <person name="Tettelin H."/>
            <person name="Glass J.I."/>
            <person name="Rusch D."/>
            <person name="Podicherti R."/>
            <person name="Tsui H.-C.T."/>
            <person name="Winkler M.E."/>
        </authorList>
    </citation>
    <scope>NUCLEOTIDE SEQUENCE</scope>
</reference>
<accession>A0A381RI02</accession>
<evidence type="ECO:0000259" key="3">
    <source>
        <dbReference type="Pfam" id="PF21307"/>
    </source>
</evidence>
<dbReference type="PROSITE" id="PS51257">
    <property type="entry name" value="PROKAR_LIPOPROTEIN"/>
    <property type="match status" value="1"/>
</dbReference>
<dbReference type="EMBL" id="UINC01001901">
    <property type="protein sequence ID" value="SUZ90529.1"/>
    <property type="molecule type" value="Genomic_DNA"/>
</dbReference>
<dbReference type="InterPro" id="IPR016518">
    <property type="entry name" value="Alpha-L-fucosidase"/>
</dbReference>
<protein>
    <submittedName>
        <fullName evidence="5">Uncharacterized protein</fullName>
    </submittedName>
</protein>
<feature type="transmembrane region" description="Helical" evidence="1">
    <location>
        <begin position="7"/>
        <end position="26"/>
    </location>
</feature>
<dbReference type="InterPro" id="IPR049053">
    <property type="entry name" value="AFCA-like_C"/>
</dbReference>